<gene>
    <name evidence="1" type="ORF">BSP38_201</name>
</gene>
<dbReference type="EMBL" id="MH606185">
    <property type="protein sequence ID" value="AXH71243.1"/>
    <property type="molecule type" value="Genomic_DNA"/>
</dbReference>
<reference evidence="1 2" key="1">
    <citation type="submission" date="2018-07" db="EMBL/GenBank/DDBJ databases">
        <title>Complete nucleotide sequence of Bacillus phage BSP38.</title>
        <authorList>
            <person name="Ghosh K."/>
            <person name="Kim K.-P."/>
        </authorList>
    </citation>
    <scope>NUCLEOTIDE SEQUENCE [LARGE SCALE GENOMIC DNA]</scope>
</reference>
<keyword evidence="2" id="KW-1185">Reference proteome</keyword>
<organismHost>
    <name type="scientific">Bacillus subtilis</name>
    <dbReference type="NCBI Taxonomy" id="1423"/>
</organismHost>
<dbReference type="Proteomes" id="UP000260425">
    <property type="component" value="Segment"/>
</dbReference>
<accession>A0A345MK61</accession>
<proteinExistence type="predicted"/>
<evidence type="ECO:0000313" key="2">
    <source>
        <dbReference type="Proteomes" id="UP000260425"/>
    </source>
</evidence>
<sequence>METNSKVVLCKTVAKALQKQIDEASDFLRVIRRDSISEFLIRIRTVGRQGAEDMYDRFFSGEFGILIEQLGYLEYIDALRVGIIVKETLEEKYLDKLRNRIKAYNGWILTLRRENPGELSTDALTRLKFLEGQKDEAESCMHLFKNYLAEKEIQEKESE</sequence>
<organism evidence="1 2">
    <name type="scientific">Bacillus phage BSP38</name>
    <dbReference type="NCBI Taxonomy" id="2283013"/>
    <lineage>
        <taxon>Viruses</taxon>
        <taxon>Duplodnaviria</taxon>
        <taxon>Heunggongvirae</taxon>
        <taxon>Uroviricota</taxon>
        <taxon>Caudoviricetes</taxon>
        <taxon>Herelleviridae</taxon>
        <taxon>Bastillevirinae</taxon>
        <taxon>Jeonjuvirus</taxon>
        <taxon>Jeonjuvirus BSP38</taxon>
    </lineage>
</organism>
<protein>
    <submittedName>
        <fullName evidence="1">Uncharacterized protein</fullName>
    </submittedName>
</protein>
<evidence type="ECO:0000313" key="1">
    <source>
        <dbReference type="EMBL" id="AXH71243.1"/>
    </source>
</evidence>
<name>A0A345MK61_BPBSP</name>